<dbReference type="Pfam" id="PF00011">
    <property type="entry name" value="HSP20"/>
    <property type="match status" value="1"/>
</dbReference>
<feature type="compositionally biased region" description="Basic and acidic residues" evidence="4">
    <location>
        <begin position="186"/>
        <end position="198"/>
    </location>
</feature>
<proteinExistence type="inferred from homology"/>
<dbReference type="CDD" id="cd06464">
    <property type="entry name" value="ACD_sHsps-like"/>
    <property type="match status" value="1"/>
</dbReference>
<evidence type="ECO:0000256" key="2">
    <source>
        <dbReference type="PROSITE-ProRule" id="PRU00285"/>
    </source>
</evidence>
<sequence>MFSLFATPAHCAPAEPSLGPLFRLLDDFESYNRQAQGPRRQQQRRPAPRTQLTTSFRPKFDVRETETAYELHGDLAGLERENVNIEFADPQTIVIRGRVERSYDANNEKKVSVAAAEPEAAAAPAAEKELEVAATDADETSSNTSGNWHHATVEDDPEEVSIASVATPTETAETTTVEATTPAPERAAEAEKTPAREPQKFWLVERSVGEFERAFTFPTRVEQDGVTANLLDGVLSVIVPKAKKHEVRRVIIF</sequence>
<dbReference type="Proteomes" id="UP001275084">
    <property type="component" value="Unassembled WGS sequence"/>
</dbReference>
<dbReference type="Gene3D" id="2.60.40.790">
    <property type="match status" value="1"/>
</dbReference>
<reference evidence="6" key="1">
    <citation type="journal article" date="2023" name="Mol. Phylogenet. Evol.">
        <title>Genome-scale phylogeny and comparative genomics of the fungal order Sordariales.</title>
        <authorList>
            <person name="Hensen N."/>
            <person name="Bonometti L."/>
            <person name="Westerberg I."/>
            <person name="Brannstrom I.O."/>
            <person name="Guillou S."/>
            <person name="Cros-Aarteil S."/>
            <person name="Calhoun S."/>
            <person name="Haridas S."/>
            <person name="Kuo A."/>
            <person name="Mondo S."/>
            <person name="Pangilinan J."/>
            <person name="Riley R."/>
            <person name="LaButti K."/>
            <person name="Andreopoulos B."/>
            <person name="Lipzen A."/>
            <person name="Chen C."/>
            <person name="Yan M."/>
            <person name="Daum C."/>
            <person name="Ng V."/>
            <person name="Clum A."/>
            <person name="Steindorff A."/>
            <person name="Ohm R.A."/>
            <person name="Martin F."/>
            <person name="Silar P."/>
            <person name="Natvig D.O."/>
            <person name="Lalanne C."/>
            <person name="Gautier V."/>
            <person name="Ament-Velasquez S.L."/>
            <person name="Kruys A."/>
            <person name="Hutchinson M.I."/>
            <person name="Powell A.J."/>
            <person name="Barry K."/>
            <person name="Miller A.N."/>
            <person name="Grigoriev I.V."/>
            <person name="Debuchy R."/>
            <person name="Gladieux P."/>
            <person name="Hiltunen Thoren M."/>
            <person name="Johannesson H."/>
        </authorList>
    </citation>
    <scope>NUCLEOTIDE SEQUENCE</scope>
    <source>
        <strain evidence="6">CBS 955.72</strain>
    </source>
</reference>
<evidence type="ECO:0000313" key="7">
    <source>
        <dbReference type="Proteomes" id="UP001275084"/>
    </source>
</evidence>
<reference evidence="6" key="2">
    <citation type="submission" date="2023-06" db="EMBL/GenBank/DDBJ databases">
        <authorList>
            <consortium name="Lawrence Berkeley National Laboratory"/>
            <person name="Haridas S."/>
            <person name="Hensen N."/>
            <person name="Bonometti L."/>
            <person name="Westerberg I."/>
            <person name="Brannstrom I.O."/>
            <person name="Guillou S."/>
            <person name="Cros-Aarteil S."/>
            <person name="Calhoun S."/>
            <person name="Kuo A."/>
            <person name="Mondo S."/>
            <person name="Pangilinan J."/>
            <person name="Riley R."/>
            <person name="Labutti K."/>
            <person name="Andreopoulos B."/>
            <person name="Lipzen A."/>
            <person name="Chen C."/>
            <person name="Yanf M."/>
            <person name="Daum C."/>
            <person name="Ng V."/>
            <person name="Clum A."/>
            <person name="Steindorff A."/>
            <person name="Ohm R."/>
            <person name="Martin F."/>
            <person name="Silar P."/>
            <person name="Natvig D."/>
            <person name="Lalanne C."/>
            <person name="Gautier V."/>
            <person name="Ament-Velasquez S.L."/>
            <person name="Kruys A."/>
            <person name="Hutchinson M.I."/>
            <person name="Powell A.J."/>
            <person name="Barry K."/>
            <person name="Miller A.N."/>
            <person name="Grigoriev I.V."/>
            <person name="Debuchy R."/>
            <person name="Gladieux P."/>
            <person name="Thoren M.H."/>
            <person name="Johannesson H."/>
        </authorList>
    </citation>
    <scope>NUCLEOTIDE SEQUENCE</scope>
    <source>
        <strain evidence="6">CBS 955.72</strain>
    </source>
</reference>
<dbReference type="SUPFAM" id="SSF49764">
    <property type="entry name" value="HSP20-like chaperones"/>
    <property type="match status" value="1"/>
</dbReference>
<dbReference type="AlphaFoldDB" id="A0AAJ0HFZ3"/>
<comment type="similarity">
    <text evidence="2 3">Belongs to the small heat shock protein (HSP20) family.</text>
</comment>
<evidence type="ECO:0000256" key="4">
    <source>
        <dbReference type="SAM" id="MobiDB-lite"/>
    </source>
</evidence>
<organism evidence="6 7">
    <name type="scientific">Lasiosphaeria hispida</name>
    <dbReference type="NCBI Taxonomy" id="260671"/>
    <lineage>
        <taxon>Eukaryota</taxon>
        <taxon>Fungi</taxon>
        <taxon>Dikarya</taxon>
        <taxon>Ascomycota</taxon>
        <taxon>Pezizomycotina</taxon>
        <taxon>Sordariomycetes</taxon>
        <taxon>Sordariomycetidae</taxon>
        <taxon>Sordariales</taxon>
        <taxon>Lasiosphaeriaceae</taxon>
        <taxon>Lasiosphaeria</taxon>
    </lineage>
</organism>
<dbReference type="PROSITE" id="PS01031">
    <property type="entry name" value="SHSP"/>
    <property type="match status" value="1"/>
</dbReference>
<evidence type="ECO:0000313" key="6">
    <source>
        <dbReference type="EMBL" id="KAK3349880.1"/>
    </source>
</evidence>
<dbReference type="EMBL" id="JAUIQD010000005">
    <property type="protein sequence ID" value="KAK3349880.1"/>
    <property type="molecule type" value="Genomic_DNA"/>
</dbReference>
<evidence type="ECO:0000256" key="3">
    <source>
        <dbReference type="RuleBase" id="RU003616"/>
    </source>
</evidence>
<feature type="region of interest" description="Disordered" evidence="4">
    <location>
        <begin position="115"/>
        <end position="198"/>
    </location>
</feature>
<keyword evidence="7" id="KW-1185">Reference proteome</keyword>
<accession>A0AAJ0HFZ3</accession>
<feature type="compositionally biased region" description="Low complexity" evidence="4">
    <location>
        <begin position="165"/>
        <end position="185"/>
    </location>
</feature>
<comment type="caution">
    <text evidence="6">The sequence shown here is derived from an EMBL/GenBank/DDBJ whole genome shotgun (WGS) entry which is preliminary data.</text>
</comment>
<keyword evidence="1" id="KW-0346">Stress response</keyword>
<dbReference type="InterPro" id="IPR002068">
    <property type="entry name" value="A-crystallin/Hsp20_dom"/>
</dbReference>
<feature type="domain" description="SHSP" evidence="5">
    <location>
        <begin position="51"/>
        <end position="253"/>
    </location>
</feature>
<dbReference type="InterPro" id="IPR031107">
    <property type="entry name" value="Small_HSP"/>
</dbReference>
<gene>
    <name evidence="6" type="ORF">B0T25DRAFT_549123</name>
</gene>
<evidence type="ECO:0000256" key="1">
    <source>
        <dbReference type="ARBA" id="ARBA00023016"/>
    </source>
</evidence>
<dbReference type="InterPro" id="IPR008978">
    <property type="entry name" value="HSP20-like_chaperone"/>
</dbReference>
<evidence type="ECO:0000259" key="5">
    <source>
        <dbReference type="PROSITE" id="PS01031"/>
    </source>
</evidence>
<protein>
    <submittedName>
        <fullName evidence="6">HSP20-like chaperone</fullName>
    </submittedName>
</protein>
<feature type="compositionally biased region" description="Low complexity" evidence="4">
    <location>
        <begin position="115"/>
        <end position="125"/>
    </location>
</feature>
<feature type="region of interest" description="Disordered" evidence="4">
    <location>
        <begin position="33"/>
        <end position="55"/>
    </location>
</feature>
<name>A0AAJ0HFZ3_9PEZI</name>
<dbReference type="PANTHER" id="PTHR11527">
    <property type="entry name" value="HEAT-SHOCK PROTEIN 20 FAMILY MEMBER"/>
    <property type="match status" value="1"/>
</dbReference>